<dbReference type="AlphaFoldDB" id="A0A9Q2NX17"/>
<organism evidence="1 3">
    <name type="scientific">Marivita cryptomonadis</name>
    <dbReference type="NCBI Taxonomy" id="505252"/>
    <lineage>
        <taxon>Bacteria</taxon>
        <taxon>Pseudomonadati</taxon>
        <taxon>Pseudomonadota</taxon>
        <taxon>Alphaproteobacteria</taxon>
        <taxon>Rhodobacterales</taxon>
        <taxon>Roseobacteraceae</taxon>
        <taxon>Marivita</taxon>
    </lineage>
</organism>
<keyword evidence="4" id="KW-1185">Reference proteome</keyword>
<dbReference type="RefSeq" id="WP_138487939.1">
    <property type="nucleotide sequence ID" value="NZ_JAFBWU010000010.1"/>
</dbReference>
<evidence type="ECO:0000313" key="4">
    <source>
        <dbReference type="Proteomes" id="UP000809440"/>
    </source>
</evidence>
<dbReference type="Proteomes" id="UP000755667">
    <property type="component" value="Unassembled WGS sequence"/>
</dbReference>
<dbReference type="Proteomes" id="UP000809440">
    <property type="component" value="Unassembled WGS sequence"/>
</dbReference>
<protein>
    <submittedName>
        <fullName evidence="1">Uncharacterized protein</fullName>
    </submittedName>
</protein>
<accession>A0A9Q2NX17</accession>
<evidence type="ECO:0000313" key="1">
    <source>
        <dbReference type="EMBL" id="MBM2413627.1"/>
    </source>
</evidence>
<dbReference type="EMBL" id="JAFBXE010000010">
    <property type="protein sequence ID" value="MBM2413627.1"/>
    <property type="molecule type" value="Genomic_DNA"/>
</dbReference>
<gene>
    <name evidence="1" type="ORF">JQX41_15025</name>
    <name evidence="2" type="ORF">JQX48_15035</name>
</gene>
<evidence type="ECO:0000313" key="3">
    <source>
        <dbReference type="Proteomes" id="UP000755667"/>
    </source>
</evidence>
<name>A0A9Q2NX17_9RHOB</name>
<dbReference type="EMBL" id="JAFBXF010000010">
    <property type="protein sequence ID" value="MBM2418296.1"/>
    <property type="molecule type" value="Genomic_DNA"/>
</dbReference>
<evidence type="ECO:0000313" key="2">
    <source>
        <dbReference type="EMBL" id="MBM2418296.1"/>
    </source>
</evidence>
<sequence>MSARTHTLIAVFQGGEAFASTLEHLIEVDDGLTDEQAEITAALSTGEAYVGGGGAAATFAIVSLGHRDAPSHAADALTISEMDDLLRVFCAARALPHKSADELLAGVFNHDLGSPEVINWLSTFVDAYMDHRDYGKEVTA</sequence>
<reference evidence="1 4" key="1">
    <citation type="submission" date="2021-01" db="EMBL/GenBank/DDBJ databases">
        <title>Diatom-associated Roseobacters Show Island Model of Population Structure.</title>
        <authorList>
            <person name="Qu L."/>
            <person name="Feng X."/>
            <person name="Chen Y."/>
            <person name="Li L."/>
            <person name="Wang X."/>
            <person name="Hu Z."/>
            <person name="Wang H."/>
            <person name="Luo H."/>
        </authorList>
    </citation>
    <scope>NUCLEOTIDE SEQUENCE</scope>
    <source>
        <strain evidence="2 4">CC28-63</strain>
        <strain evidence="1">CC28-69</strain>
    </source>
</reference>
<proteinExistence type="predicted"/>
<comment type="caution">
    <text evidence="1">The sequence shown here is derived from an EMBL/GenBank/DDBJ whole genome shotgun (WGS) entry which is preliminary data.</text>
</comment>